<dbReference type="InterPro" id="IPR035272">
    <property type="entry name" value="DUF5351"/>
</dbReference>
<dbReference type="RefSeq" id="WP_170105053.1">
    <property type="nucleotide sequence ID" value="NZ_PZZP01000001.1"/>
</dbReference>
<dbReference type="Proteomes" id="UP000241639">
    <property type="component" value="Unassembled WGS sequence"/>
</dbReference>
<evidence type="ECO:0008006" key="3">
    <source>
        <dbReference type="Google" id="ProtNLM"/>
    </source>
</evidence>
<protein>
    <recommendedName>
        <fullName evidence="3">YuiA family protein</fullName>
    </recommendedName>
</protein>
<organism evidence="1 2">
    <name type="scientific">Desmospora activa DSM 45169</name>
    <dbReference type="NCBI Taxonomy" id="1121389"/>
    <lineage>
        <taxon>Bacteria</taxon>
        <taxon>Bacillati</taxon>
        <taxon>Bacillota</taxon>
        <taxon>Bacilli</taxon>
        <taxon>Bacillales</taxon>
        <taxon>Thermoactinomycetaceae</taxon>
        <taxon>Desmospora</taxon>
    </lineage>
</organism>
<name>A0A2T4Z757_9BACL</name>
<keyword evidence="2" id="KW-1185">Reference proteome</keyword>
<dbReference type="Gene3D" id="6.20.20.10">
    <property type="match status" value="1"/>
</dbReference>
<dbReference type="EMBL" id="PZZP01000001">
    <property type="protein sequence ID" value="PTM57737.1"/>
    <property type="molecule type" value="Genomic_DNA"/>
</dbReference>
<reference evidence="1 2" key="1">
    <citation type="submission" date="2018-04" db="EMBL/GenBank/DDBJ databases">
        <title>Genomic Encyclopedia of Archaeal and Bacterial Type Strains, Phase II (KMG-II): from individual species to whole genera.</title>
        <authorList>
            <person name="Goeker M."/>
        </authorList>
    </citation>
    <scope>NUCLEOTIDE SEQUENCE [LARGE SCALE GENOMIC DNA]</scope>
    <source>
        <strain evidence="1 2">DSM 45169</strain>
    </source>
</reference>
<evidence type="ECO:0000313" key="2">
    <source>
        <dbReference type="Proteomes" id="UP000241639"/>
    </source>
</evidence>
<evidence type="ECO:0000313" key="1">
    <source>
        <dbReference type="EMBL" id="PTM57737.1"/>
    </source>
</evidence>
<dbReference type="Pfam" id="PF17302">
    <property type="entry name" value="DUF5351"/>
    <property type="match status" value="1"/>
</dbReference>
<comment type="caution">
    <text evidence="1">The sequence shown here is derived from an EMBL/GenBank/DDBJ whole genome shotgun (WGS) entry which is preliminary data.</text>
</comment>
<dbReference type="AlphaFoldDB" id="A0A2T4Z757"/>
<sequence>MATHIVTTTEDTCQYCGGDGYNQLLLGGSETCQHCKGTGKSKQKK</sequence>
<accession>A0A2T4Z757</accession>
<proteinExistence type="predicted"/>
<gene>
    <name evidence="1" type="ORF">C8J48_0289</name>
</gene>